<evidence type="ECO:0000313" key="2">
    <source>
        <dbReference type="EMBL" id="EAY13517.1"/>
    </source>
</evidence>
<feature type="transmembrane region" description="Helical" evidence="1">
    <location>
        <begin position="151"/>
        <end position="169"/>
    </location>
</feature>
<protein>
    <submittedName>
        <fullName evidence="2">Uncharacterized protein</fullName>
    </submittedName>
</protein>
<dbReference type="AlphaFoldDB" id="A2E1F0"/>
<keyword evidence="3" id="KW-1185">Reference proteome</keyword>
<dbReference type="VEuPathDB" id="TrichDB:TVAGG3_0320000"/>
<organism evidence="2 3">
    <name type="scientific">Trichomonas vaginalis (strain ATCC PRA-98 / G3)</name>
    <dbReference type="NCBI Taxonomy" id="412133"/>
    <lineage>
        <taxon>Eukaryota</taxon>
        <taxon>Metamonada</taxon>
        <taxon>Parabasalia</taxon>
        <taxon>Trichomonadida</taxon>
        <taxon>Trichomonadidae</taxon>
        <taxon>Trichomonas</taxon>
    </lineage>
</organism>
<accession>A2E1F0</accession>
<dbReference type="KEGG" id="tva:4771496"/>
<dbReference type="VEuPathDB" id="TrichDB:TVAG_343460"/>
<dbReference type="InParanoid" id="A2E1F0"/>
<gene>
    <name evidence="2" type="ORF">TVAG_343460</name>
</gene>
<keyword evidence="1" id="KW-0472">Membrane</keyword>
<keyword evidence="1" id="KW-0812">Transmembrane</keyword>
<evidence type="ECO:0000256" key="1">
    <source>
        <dbReference type="SAM" id="Phobius"/>
    </source>
</evidence>
<dbReference type="RefSeq" id="XP_001325740.1">
    <property type="nucleotide sequence ID" value="XM_001325705.1"/>
</dbReference>
<keyword evidence="1" id="KW-1133">Transmembrane helix</keyword>
<feature type="transmembrane region" description="Helical" evidence="1">
    <location>
        <begin position="175"/>
        <end position="194"/>
    </location>
</feature>
<dbReference type="Proteomes" id="UP000001542">
    <property type="component" value="Unassembled WGS sequence"/>
</dbReference>
<evidence type="ECO:0000313" key="3">
    <source>
        <dbReference type="Proteomes" id="UP000001542"/>
    </source>
</evidence>
<proteinExistence type="predicted"/>
<feature type="transmembrane region" description="Helical" evidence="1">
    <location>
        <begin position="43"/>
        <end position="61"/>
    </location>
</feature>
<dbReference type="EMBL" id="DS113284">
    <property type="protein sequence ID" value="EAY13517.1"/>
    <property type="molecule type" value="Genomic_DNA"/>
</dbReference>
<reference evidence="2" key="2">
    <citation type="journal article" date="2007" name="Science">
        <title>Draft genome sequence of the sexually transmitted pathogen Trichomonas vaginalis.</title>
        <authorList>
            <person name="Carlton J.M."/>
            <person name="Hirt R.P."/>
            <person name="Silva J.C."/>
            <person name="Delcher A.L."/>
            <person name="Schatz M."/>
            <person name="Zhao Q."/>
            <person name="Wortman J.R."/>
            <person name="Bidwell S.L."/>
            <person name="Alsmark U.C.M."/>
            <person name="Besteiro S."/>
            <person name="Sicheritz-Ponten T."/>
            <person name="Noel C.J."/>
            <person name="Dacks J.B."/>
            <person name="Foster P.G."/>
            <person name="Simillion C."/>
            <person name="Van de Peer Y."/>
            <person name="Miranda-Saavedra D."/>
            <person name="Barton G.J."/>
            <person name="Westrop G.D."/>
            <person name="Mueller S."/>
            <person name="Dessi D."/>
            <person name="Fiori P.L."/>
            <person name="Ren Q."/>
            <person name="Paulsen I."/>
            <person name="Zhang H."/>
            <person name="Bastida-Corcuera F.D."/>
            <person name="Simoes-Barbosa A."/>
            <person name="Brown M.T."/>
            <person name="Hayes R.D."/>
            <person name="Mukherjee M."/>
            <person name="Okumura C.Y."/>
            <person name="Schneider R."/>
            <person name="Smith A.J."/>
            <person name="Vanacova S."/>
            <person name="Villalvazo M."/>
            <person name="Haas B.J."/>
            <person name="Pertea M."/>
            <person name="Feldblyum T.V."/>
            <person name="Utterback T.R."/>
            <person name="Shu C.L."/>
            <person name="Osoegawa K."/>
            <person name="de Jong P.J."/>
            <person name="Hrdy I."/>
            <person name="Horvathova L."/>
            <person name="Zubacova Z."/>
            <person name="Dolezal P."/>
            <person name="Malik S.B."/>
            <person name="Logsdon J.M. Jr."/>
            <person name="Henze K."/>
            <person name="Gupta A."/>
            <person name="Wang C.C."/>
            <person name="Dunne R.L."/>
            <person name="Upcroft J.A."/>
            <person name="Upcroft P."/>
            <person name="White O."/>
            <person name="Salzberg S.L."/>
            <person name="Tang P."/>
            <person name="Chiu C.-H."/>
            <person name="Lee Y.-S."/>
            <person name="Embley T.M."/>
            <person name="Coombs G.H."/>
            <person name="Mottram J.C."/>
            <person name="Tachezy J."/>
            <person name="Fraser-Liggett C.M."/>
            <person name="Johnson P.J."/>
        </authorList>
    </citation>
    <scope>NUCLEOTIDE SEQUENCE [LARGE SCALE GENOMIC DNA]</scope>
    <source>
        <strain evidence="2">G3</strain>
    </source>
</reference>
<feature type="transmembrane region" description="Helical" evidence="1">
    <location>
        <begin position="20"/>
        <end position="37"/>
    </location>
</feature>
<sequence length="254" mass="29904">MGFKIPSQNDIQKVFDLIKIILPFPIVIFSIVCFLRMNEAKKLFTFLIILVTIYHVIKVYDTINANTLVSDPLYKRIWLSFDLHFLVFVFAVNISGLRPILFFLDLIIVETLIFIRVIRNHLAPRLGELKQAIVDACDACFKNQIVQKLRAFFEIALIPYFFFASLFTLRSEVFIAFLFYLIGYGAFMLVFEYFHKWAWHEIREYIIKVVAKFIPNNQEKVSNILDQFKVVPDYVRKVYPIPANFVDTLKVHLD</sequence>
<name>A2E1F0_TRIV3</name>
<reference evidence="2" key="1">
    <citation type="submission" date="2006-10" db="EMBL/GenBank/DDBJ databases">
        <authorList>
            <person name="Amadeo P."/>
            <person name="Zhao Q."/>
            <person name="Wortman J."/>
            <person name="Fraser-Liggett C."/>
            <person name="Carlton J."/>
        </authorList>
    </citation>
    <scope>NUCLEOTIDE SEQUENCE</scope>
    <source>
        <strain evidence="2">G3</strain>
    </source>
</reference>